<dbReference type="KEGG" id="sgrg:L0C25_04435"/>
<organism evidence="3 4">
    <name type="scientific">Solicola gregarius</name>
    <dbReference type="NCBI Taxonomy" id="2908642"/>
    <lineage>
        <taxon>Bacteria</taxon>
        <taxon>Bacillati</taxon>
        <taxon>Actinomycetota</taxon>
        <taxon>Actinomycetes</taxon>
        <taxon>Propionibacteriales</taxon>
        <taxon>Nocardioidaceae</taxon>
        <taxon>Solicola</taxon>
    </lineage>
</organism>
<evidence type="ECO:0000313" key="4">
    <source>
        <dbReference type="Proteomes" id="UP001164390"/>
    </source>
</evidence>
<reference evidence="3" key="1">
    <citation type="submission" date="2022-01" db="EMBL/GenBank/DDBJ databases">
        <title>Nocardioidaceae gen. sp. A5X3R13.</title>
        <authorList>
            <person name="Lopez Marin M.A."/>
            <person name="Uhlik O."/>
        </authorList>
    </citation>
    <scope>NUCLEOTIDE SEQUENCE</scope>
    <source>
        <strain evidence="3">A5X3R13</strain>
    </source>
</reference>
<keyword evidence="2" id="KW-1133">Transmembrane helix</keyword>
<protein>
    <submittedName>
        <fullName evidence="3">Uncharacterized protein</fullName>
    </submittedName>
</protein>
<evidence type="ECO:0000256" key="1">
    <source>
        <dbReference type="SAM" id="MobiDB-lite"/>
    </source>
</evidence>
<accession>A0AA46TK38</accession>
<name>A0AA46TK38_9ACTN</name>
<keyword evidence="4" id="KW-1185">Reference proteome</keyword>
<dbReference type="Proteomes" id="UP001164390">
    <property type="component" value="Chromosome"/>
</dbReference>
<evidence type="ECO:0000313" key="3">
    <source>
        <dbReference type="EMBL" id="UYM06332.1"/>
    </source>
</evidence>
<keyword evidence="2" id="KW-0812">Transmembrane</keyword>
<keyword evidence="2" id="KW-0472">Membrane</keyword>
<dbReference type="EMBL" id="CP094970">
    <property type="protein sequence ID" value="UYM06332.1"/>
    <property type="molecule type" value="Genomic_DNA"/>
</dbReference>
<feature type="transmembrane region" description="Helical" evidence="2">
    <location>
        <begin position="6"/>
        <end position="29"/>
    </location>
</feature>
<dbReference type="AlphaFoldDB" id="A0AA46TK38"/>
<gene>
    <name evidence="3" type="ORF">L0C25_04435</name>
</gene>
<evidence type="ECO:0000256" key="2">
    <source>
        <dbReference type="SAM" id="Phobius"/>
    </source>
</evidence>
<dbReference type="RefSeq" id="WP_271635221.1">
    <property type="nucleotide sequence ID" value="NZ_CP094970.1"/>
</dbReference>
<proteinExistence type="predicted"/>
<feature type="region of interest" description="Disordered" evidence="1">
    <location>
        <begin position="192"/>
        <end position="215"/>
    </location>
</feature>
<sequence length="215" mass="24391">MSNEVWLVLAGGAISVVAGIVGAVVNDLFKSREEARAEERAYTKSERDRQHGVAEQILTLFSQFAEAIEAVRRMAEDISPSPVERRYDLYNQIKQKTLYLPNDLADHVRLLADVAYHADELAPGRWGAGHHWQGQSTILQNCKIELEKELSAFLRGRPSPSLSSLAKQYELALEDDFDERRSDFAQEIAEAEDAQDEWIKRDPKNRAPLRITNDE</sequence>